<evidence type="ECO:0000313" key="11">
    <source>
        <dbReference type="Proteomes" id="UP000316988"/>
    </source>
</evidence>
<comment type="subcellular location">
    <subcellularLocation>
        <location evidence="1 8">Cell membrane</location>
        <topology evidence="1 8">Multi-pass membrane protein</topology>
    </subcellularLocation>
</comment>
<evidence type="ECO:0000256" key="1">
    <source>
        <dbReference type="ARBA" id="ARBA00004651"/>
    </source>
</evidence>
<dbReference type="InterPro" id="IPR000515">
    <property type="entry name" value="MetI-like"/>
</dbReference>
<dbReference type="PROSITE" id="PS50928">
    <property type="entry name" value="ABC_TM1"/>
    <property type="match status" value="1"/>
</dbReference>
<evidence type="ECO:0000256" key="7">
    <source>
        <dbReference type="ARBA" id="ARBA00023136"/>
    </source>
</evidence>
<keyword evidence="3 8" id="KW-0813">Transport</keyword>
<dbReference type="RefSeq" id="WP_143911808.1">
    <property type="nucleotide sequence ID" value="NZ_VLNT01000002.1"/>
</dbReference>
<dbReference type="EMBL" id="VLNT01000002">
    <property type="protein sequence ID" value="TSD65655.1"/>
    <property type="molecule type" value="Genomic_DNA"/>
</dbReference>
<comment type="caution">
    <text evidence="10">The sequence shown here is derived from an EMBL/GenBank/DDBJ whole genome shotgun (WGS) entry which is preliminary data.</text>
</comment>
<dbReference type="Pfam" id="PF00528">
    <property type="entry name" value="BPD_transp_1"/>
    <property type="match status" value="1"/>
</dbReference>
<keyword evidence="5 8" id="KW-0812">Transmembrane</keyword>
<dbReference type="GO" id="GO:0055085">
    <property type="term" value="P:transmembrane transport"/>
    <property type="evidence" value="ECO:0007669"/>
    <property type="project" value="InterPro"/>
</dbReference>
<dbReference type="PANTHER" id="PTHR43848">
    <property type="entry name" value="PUTRESCINE TRANSPORT SYSTEM PERMEASE PROTEIN POTI"/>
    <property type="match status" value="1"/>
</dbReference>
<feature type="transmembrane region" description="Helical" evidence="8">
    <location>
        <begin position="58"/>
        <end position="86"/>
    </location>
</feature>
<feature type="transmembrane region" description="Helical" evidence="8">
    <location>
        <begin position="16"/>
        <end position="38"/>
    </location>
</feature>
<feature type="transmembrane region" description="Helical" evidence="8">
    <location>
        <begin position="98"/>
        <end position="124"/>
    </location>
</feature>
<dbReference type="InterPro" id="IPR035906">
    <property type="entry name" value="MetI-like_sf"/>
</dbReference>
<proteinExistence type="inferred from homology"/>
<dbReference type="CDD" id="cd06261">
    <property type="entry name" value="TM_PBP2"/>
    <property type="match status" value="1"/>
</dbReference>
<keyword evidence="6 8" id="KW-1133">Transmembrane helix</keyword>
<dbReference type="AlphaFoldDB" id="A0A554SH26"/>
<dbReference type="Proteomes" id="UP000316988">
    <property type="component" value="Unassembled WGS sequence"/>
</dbReference>
<sequence>MNRSVRTTLRVTNTAIYVFLLAPLVIVAIASFGATSYLRFPPQGFTFEWFGRALSDGVYWSTFYTSLWVGVVSALAATVIGLLAAYALGRYRLRGSGLIGAFFLSPLIMPTLVFAVALLIFFATVWGPPGIWRLVAGHLVITIPYVIRTALPVIEQLDASLNEAAADLGASALTTARTITVPILAPTVLVSFGLAFLISFDELVLALFLAPPSAPTLPMQIYSNVQFGLDPTVGAVSTMLLVLTAAFMVVGQLITARFTPTVPSTTPQED</sequence>
<reference evidence="10 11" key="1">
    <citation type="submission" date="2019-07" db="EMBL/GenBank/DDBJ databases">
        <authorList>
            <person name="Zhao L.H."/>
        </authorList>
    </citation>
    <scope>NUCLEOTIDE SEQUENCE [LARGE SCALE GENOMIC DNA]</scope>
    <source>
        <strain evidence="10 11">Co35</strain>
    </source>
</reference>
<evidence type="ECO:0000256" key="8">
    <source>
        <dbReference type="RuleBase" id="RU363032"/>
    </source>
</evidence>
<dbReference type="InterPro" id="IPR051789">
    <property type="entry name" value="Bact_Polyamine_Transport"/>
</dbReference>
<protein>
    <submittedName>
        <fullName evidence="10">ABC transporter permease</fullName>
    </submittedName>
</protein>
<feature type="transmembrane region" description="Helical" evidence="8">
    <location>
        <begin position="231"/>
        <end position="250"/>
    </location>
</feature>
<keyword evidence="7 8" id="KW-0472">Membrane</keyword>
<dbReference type="Gene3D" id="1.10.3720.10">
    <property type="entry name" value="MetI-like"/>
    <property type="match status" value="1"/>
</dbReference>
<feature type="transmembrane region" description="Helical" evidence="8">
    <location>
        <begin position="183"/>
        <end position="211"/>
    </location>
</feature>
<keyword evidence="11" id="KW-1185">Reference proteome</keyword>
<comment type="similarity">
    <text evidence="2">Belongs to the binding-protein-dependent transport system permease family. CysTW subfamily.</text>
</comment>
<evidence type="ECO:0000256" key="5">
    <source>
        <dbReference type="ARBA" id="ARBA00022692"/>
    </source>
</evidence>
<evidence type="ECO:0000256" key="4">
    <source>
        <dbReference type="ARBA" id="ARBA00022475"/>
    </source>
</evidence>
<feature type="domain" description="ABC transmembrane type-1" evidence="9">
    <location>
        <begin position="63"/>
        <end position="251"/>
    </location>
</feature>
<accession>A0A554SH26</accession>
<dbReference type="GO" id="GO:0005886">
    <property type="term" value="C:plasma membrane"/>
    <property type="evidence" value="ECO:0007669"/>
    <property type="project" value="UniProtKB-SubCell"/>
</dbReference>
<name>A0A554SH26_9ACTN</name>
<evidence type="ECO:0000259" key="9">
    <source>
        <dbReference type="PROSITE" id="PS50928"/>
    </source>
</evidence>
<gene>
    <name evidence="10" type="ORF">FNM00_04340</name>
</gene>
<organism evidence="10 11">
    <name type="scientific">Aeromicrobium piscarium</name>
    <dbReference type="NCBI Taxonomy" id="2590901"/>
    <lineage>
        <taxon>Bacteria</taxon>
        <taxon>Bacillati</taxon>
        <taxon>Actinomycetota</taxon>
        <taxon>Actinomycetes</taxon>
        <taxon>Propionibacteriales</taxon>
        <taxon>Nocardioidaceae</taxon>
        <taxon>Aeromicrobium</taxon>
    </lineage>
</organism>
<evidence type="ECO:0000256" key="3">
    <source>
        <dbReference type="ARBA" id="ARBA00022448"/>
    </source>
</evidence>
<evidence type="ECO:0000256" key="6">
    <source>
        <dbReference type="ARBA" id="ARBA00022989"/>
    </source>
</evidence>
<evidence type="ECO:0000313" key="10">
    <source>
        <dbReference type="EMBL" id="TSD65655.1"/>
    </source>
</evidence>
<dbReference type="OrthoDB" id="6496035at2"/>
<keyword evidence="4" id="KW-1003">Cell membrane</keyword>
<evidence type="ECO:0000256" key="2">
    <source>
        <dbReference type="ARBA" id="ARBA00007069"/>
    </source>
</evidence>
<dbReference type="SUPFAM" id="SSF161098">
    <property type="entry name" value="MetI-like"/>
    <property type="match status" value="1"/>
</dbReference>
<dbReference type="PANTHER" id="PTHR43848:SF2">
    <property type="entry name" value="PUTRESCINE TRANSPORT SYSTEM PERMEASE PROTEIN POTI"/>
    <property type="match status" value="1"/>
</dbReference>